<sequence>MEENAKQQRLCTEIQLFDLCEGASDACGHRDGRYCTKGDLIAKFEAIAEDDLRSPEQYLADELDDAEGAEDMGYDEAFGVDEYGEEEEE</sequence>
<organism evidence="1 2">
    <name type="scientific">Geobacter pickeringii</name>
    <dbReference type="NCBI Taxonomy" id="345632"/>
    <lineage>
        <taxon>Bacteria</taxon>
        <taxon>Pseudomonadati</taxon>
        <taxon>Thermodesulfobacteriota</taxon>
        <taxon>Desulfuromonadia</taxon>
        <taxon>Geobacterales</taxon>
        <taxon>Geobacteraceae</taxon>
        <taxon>Geobacter</taxon>
    </lineage>
</organism>
<protein>
    <submittedName>
        <fullName evidence="1">Uncharacterized protein</fullName>
    </submittedName>
</protein>
<dbReference type="KEGG" id="gpi:GPICK_07365"/>
<dbReference type="RefSeq" id="WP_039741774.1">
    <property type="nucleotide sequence ID" value="NZ_CP009788.1"/>
</dbReference>
<evidence type="ECO:0000313" key="1">
    <source>
        <dbReference type="EMBL" id="AJE03198.1"/>
    </source>
</evidence>
<dbReference type="AlphaFoldDB" id="A0A0B5B8Z8"/>
<keyword evidence="2" id="KW-1185">Reference proteome</keyword>
<dbReference type="Proteomes" id="UP000057609">
    <property type="component" value="Chromosome"/>
</dbReference>
<gene>
    <name evidence="1" type="ORF">GPICK_07365</name>
</gene>
<dbReference type="EMBL" id="CP009788">
    <property type="protein sequence ID" value="AJE03198.1"/>
    <property type="molecule type" value="Genomic_DNA"/>
</dbReference>
<proteinExistence type="predicted"/>
<reference evidence="1 2" key="1">
    <citation type="journal article" date="2015" name="Genome Announc.">
        <title>Complete Genome of Geobacter pickeringii G13T, a Metal-Reducing Isolate from Sedimentary Kaolin Deposits.</title>
        <authorList>
            <person name="Badalamenti J.P."/>
            <person name="Bond D.R."/>
        </authorList>
    </citation>
    <scope>NUCLEOTIDE SEQUENCE [LARGE SCALE GENOMIC DNA]</scope>
    <source>
        <strain evidence="1 2">G13</strain>
    </source>
</reference>
<dbReference type="OrthoDB" id="5397902at2"/>
<dbReference type="HOGENOM" id="CLU_176910_0_0_7"/>
<name>A0A0B5B8Z8_9BACT</name>
<accession>A0A0B5B8Z8</accession>
<evidence type="ECO:0000313" key="2">
    <source>
        <dbReference type="Proteomes" id="UP000057609"/>
    </source>
</evidence>
<dbReference type="STRING" id="345632.GPICK_07365"/>